<evidence type="ECO:0000313" key="2">
    <source>
        <dbReference type="EMBL" id="EKE28181.1"/>
    </source>
</evidence>
<gene>
    <name evidence="2" type="ORF">ACD_3C00086G0025</name>
</gene>
<dbReference type="Gene3D" id="3.40.50.300">
    <property type="entry name" value="P-loop containing nucleotide triphosphate hydrolases"/>
    <property type="match status" value="2"/>
</dbReference>
<accession>K2FAP9</accession>
<comment type="caution">
    <text evidence="2">The sequence shown here is derived from an EMBL/GenBank/DDBJ whole genome shotgun (WGS) entry which is preliminary data.</text>
</comment>
<protein>
    <recommendedName>
        <fullName evidence="1">TraD/TraG TraM recognition site domain-containing protein</fullName>
    </recommendedName>
</protein>
<dbReference type="AlphaFoldDB" id="K2FAP9"/>
<dbReference type="Pfam" id="PF12696">
    <property type="entry name" value="TraG-D_C"/>
    <property type="match status" value="1"/>
</dbReference>
<sequence length="891" mass="105000">MTITYLLLSIFALSTPVILYFLSGFLSSNDDREYSIIEVKPSPMDNQQILYSKMVLFLTHLKSVAELDEPFNIIFDITNNDSIWLRYFRLIVPESYQNFIITLLQSDFPDFNCSVSETIKECDYFLRYNWFIVFRTNTNKPLIKNTNIFSEEYILENLKTLINSVDKGSFQILLEFPDEINQMIWKEELDSIKIDSNTMETNLNYVKDLKISFRFLSFETDFCPTAVPSTVWGILNLKGRSNIISKEFRWWKYITRSWWIKNFIIDLFYRYMHGIEPRLQYFSSADACYFSARELATLYSFIYCDKIDWLPYTFGNPWKVLNKQKELEEIYGDHKQFTRIAQIAHPNYWEEWFKLDIETKRRHVYFLGRTWSGKSTCLIEMMKDDIKNGRWFCLLDPHGDLADKILDSISFERAEDVIYIDPSHPCWRVGLWIFSFLREIRNRHFKSRSTTPSLQEFRSYSSVLVSMMVTALKSISIGGKEQWWPRLDMLIKSIWSELLKYECSEVLDISAYLNSEEFRKSVLANIDDHLLKEELDSLNQKSSRVTDEWFQPLKNRLGIFNVAYFRNIFSGTPKFSLKEAMDSNKILIFRLWSGLLSEEGNLLGSIMVSLIFHLSMSNAWIWEDERHDFTIYADECQRFVTDEFSKILSEARKYRLSLVLANQSLSQLSVKNPETLNAILGNVWTMVSFAVWPEDALIISKRFRLNSEKLANLTPHKAYVSCEPYSDESFLVQTSVGACDETAKYPGRLKVVASSSEKYGLECFTSIKTYTDCILKSSLFYFLKSHNTFTRADCKKRWSYHDKSIDKLLGILDEQWIIKKQTEDLYGANIDTIILLESELRKGDIIQFEYVVEECNEKDPIILRMHFDKYGSLPSFWYRKDEFEHDLLENG</sequence>
<dbReference type="EMBL" id="AMFJ01000360">
    <property type="protein sequence ID" value="EKE28181.1"/>
    <property type="molecule type" value="Genomic_DNA"/>
</dbReference>
<dbReference type="InterPro" id="IPR027417">
    <property type="entry name" value="P-loop_NTPase"/>
</dbReference>
<dbReference type="InterPro" id="IPR051162">
    <property type="entry name" value="T4SS_component"/>
</dbReference>
<reference evidence="2" key="1">
    <citation type="journal article" date="2012" name="Science">
        <title>Fermentation, hydrogen, and sulfur metabolism in multiple uncultivated bacterial phyla.</title>
        <authorList>
            <person name="Wrighton K.C."/>
            <person name="Thomas B.C."/>
            <person name="Sharon I."/>
            <person name="Miller C.S."/>
            <person name="Castelle C.J."/>
            <person name="VerBerkmoes N.C."/>
            <person name="Wilkins M.J."/>
            <person name="Hettich R.L."/>
            <person name="Lipton M.S."/>
            <person name="Williams K.H."/>
            <person name="Long P.E."/>
            <person name="Banfield J.F."/>
        </authorList>
    </citation>
    <scope>NUCLEOTIDE SEQUENCE [LARGE SCALE GENOMIC DNA]</scope>
</reference>
<dbReference type="InterPro" id="IPR032689">
    <property type="entry name" value="TraG-D_C"/>
</dbReference>
<name>K2FAP9_9BACT</name>
<feature type="domain" description="TraD/TraG TraM recognition site" evidence="1">
    <location>
        <begin position="631"/>
        <end position="691"/>
    </location>
</feature>
<evidence type="ECO:0000259" key="1">
    <source>
        <dbReference type="Pfam" id="PF12696"/>
    </source>
</evidence>
<dbReference type="PANTHER" id="PTHR30121:SF11">
    <property type="entry name" value="AAA+ ATPASE DOMAIN-CONTAINING PROTEIN"/>
    <property type="match status" value="1"/>
</dbReference>
<organism evidence="2">
    <name type="scientific">uncultured bacterium</name>
    <name type="common">gcode 4</name>
    <dbReference type="NCBI Taxonomy" id="1234023"/>
    <lineage>
        <taxon>Bacteria</taxon>
        <taxon>environmental samples</taxon>
    </lineage>
</organism>
<proteinExistence type="predicted"/>
<dbReference type="SUPFAM" id="SSF52540">
    <property type="entry name" value="P-loop containing nucleoside triphosphate hydrolases"/>
    <property type="match status" value="1"/>
</dbReference>
<dbReference type="PANTHER" id="PTHR30121">
    <property type="entry name" value="UNCHARACTERIZED PROTEIN YJGR-RELATED"/>
    <property type="match status" value="1"/>
</dbReference>